<proteinExistence type="predicted"/>
<comment type="caution">
    <text evidence="2">The sequence shown here is derived from an EMBL/GenBank/DDBJ whole genome shotgun (WGS) entry which is preliminary data.</text>
</comment>
<evidence type="ECO:0000256" key="1">
    <source>
        <dbReference type="SAM" id="SignalP"/>
    </source>
</evidence>
<name>A0A933S9U5_UNCEI</name>
<keyword evidence="1" id="KW-0732">Signal</keyword>
<feature type="chain" id="PRO_5037000059" description="Lipoprotein" evidence="1">
    <location>
        <begin position="18"/>
        <end position="176"/>
    </location>
</feature>
<protein>
    <recommendedName>
        <fullName evidence="4">Lipoprotein</fullName>
    </recommendedName>
</protein>
<sequence length="176" mass="19004">MRRARSLCRFAVPSSCALLSALLLVSGCGEKRDDAPKDLTFETLADTSGLSVGRPIVTDFEAIRHENGLLQVRGKARFPDGTRLRLTLKPPGSDVSAAMVQVTVQDSAFDSPPMLGEAGPLPVQTWRFELTAQFTPEYQPAEVMLATSNGLALRGPGITRTRLGGASFFLAEELKR</sequence>
<evidence type="ECO:0000313" key="3">
    <source>
        <dbReference type="Proteomes" id="UP000696931"/>
    </source>
</evidence>
<evidence type="ECO:0008006" key="4">
    <source>
        <dbReference type="Google" id="ProtNLM"/>
    </source>
</evidence>
<dbReference type="Proteomes" id="UP000696931">
    <property type="component" value="Unassembled WGS sequence"/>
</dbReference>
<evidence type="ECO:0000313" key="2">
    <source>
        <dbReference type="EMBL" id="MBI5168616.1"/>
    </source>
</evidence>
<gene>
    <name evidence="2" type="ORF">HZA61_03920</name>
</gene>
<organism evidence="2 3">
    <name type="scientific">Eiseniibacteriota bacterium</name>
    <dbReference type="NCBI Taxonomy" id="2212470"/>
    <lineage>
        <taxon>Bacteria</taxon>
        <taxon>Candidatus Eiseniibacteriota</taxon>
    </lineage>
</organism>
<dbReference type="AlphaFoldDB" id="A0A933S9U5"/>
<dbReference type="EMBL" id="JACRIW010000031">
    <property type="protein sequence ID" value="MBI5168616.1"/>
    <property type="molecule type" value="Genomic_DNA"/>
</dbReference>
<dbReference type="PROSITE" id="PS51257">
    <property type="entry name" value="PROKAR_LIPOPROTEIN"/>
    <property type="match status" value="1"/>
</dbReference>
<accession>A0A933S9U5</accession>
<reference evidence="2" key="1">
    <citation type="submission" date="2020-07" db="EMBL/GenBank/DDBJ databases">
        <title>Huge and variable diversity of episymbiotic CPR bacteria and DPANN archaea in groundwater ecosystems.</title>
        <authorList>
            <person name="He C.Y."/>
            <person name="Keren R."/>
            <person name="Whittaker M."/>
            <person name="Farag I.F."/>
            <person name="Doudna J."/>
            <person name="Cate J.H.D."/>
            <person name="Banfield J.F."/>
        </authorList>
    </citation>
    <scope>NUCLEOTIDE SEQUENCE</scope>
    <source>
        <strain evidence="2">NC_groundwater_1813_Pr3_B-0.1um_71_17</strain>
    </source>
</reference>
<feature type="signal peptide" evidence="1">
    <location>
        <begin position="1"/>
        <end position="17"/>
    </location>
</feature>